<evidence type="ECO:0000313" key="3">
    <source>
        <dbReference type="Proteomes" id="UP000272942"/>
    </source>
</evidence>
<accession>A0A183B3K5</accession>
<protein>
    <submittedName>
        <fullName evidence="4">AF4/FMR2 family member 1</fullName>
    </submittedName>
</protein>
<evidence type="ECO:0000313" key="2">
    <source>
        <dbReference type="EMBL" id="VDP91062.1"/>
    </source>
</evidence>
<reference evidence="2 3" key="2">
    <citation type="submission" date="2018-11" db="EMBL/GenBank/DDBJ databases">
        <authorList>
            <consortium name="Pathogen Informatics"/>
        </authorList>
    </citation>
    <scope>NUCLEOTIDE SEQUENCE [LARGE SCALE GENOMIC DNA]</scope>
    <source>
        <strain evidence="2 3">Egypt</strain>
    </source>
</reference>
<feature type="compositionally biased region" description="Basic and acidic residues" evidence="1">
    <location>
        <begin position="280"/>
        <end position="291"/>
    </location>
</feature>
<dbReference type="AlphaFoldDB" id="A0A183B3K5"/>
<dbReference type="Proteomes" id="UP000272942">
    <property type="component" value="Unassembled WGS sequence"/>
</dbReference>
<organism evidence="4">
    <name type="scientific">Echinostoma caproni</name>
    <dbReference type="NCBI Taxonomy" id="27848"/>
    <lineage>
        <taxon>Eukaryota</taxon>
        <taxon>Metazoa</taxon>
        <taxon>Spiralia</taxon>
        <taxon>Lophotrochozoa</taxon>
        <taxon>Platyhelminthes</taxon>
        <taxon>Trematoda</taxon>
        <taxon>Digenea</taxon>
        <taxon>Plagiorchiida</taxon>
        <taxon>Echinostomata</taxon>
        <taxon>Echinostomatoidea</taxon>
        <taxon>Echinostomatidae</taxon>
        <taxon>Echinostoma</taxon>
    </lineage>
</organism>
<sequence length="498" mass="52257">MMEIISPPTEVTQAFNPLPLRFKMHEMTSDDVHSPSPSPPGLESAHTGREDSLSASGSPNYPKASSASTIPYPSPPILPPLDLSSVPTSPEKDQGRTEKMGTDLAVDRSPLNDTTACDPSSESHSSPNPINYHSKCTDTTAPSAEDNGDSCSGENRQTKVPSTSTAESHPLCSEVVASSFVSDSPVNDWTQLLQNFAEFCQGKVKLPGQPEQETSGECNSKKPRVDEDGELGSKTTPSMDALSQFQAMFLSMGQMLFNSQTNPVPPLPPSSTSLGSPVKSGEDINETKEKLSTPVTQSDVQSTPLSLATSTYPVTGLTSPTSSSSGITRAPLPPSILPIPGMPNFPSPSSVPAGSEFGMSSQSPLAFTASLLAMLASQNTNMSGGKSIRPPQSLNEISPFGPPANLLLPNPFLPGPTSSHNASQGNHVPTGSFPPARVPPIFPNAPTNSCSAVPFFGPPLSSNKLPGLPDNRELLYQLGQQLMAMAAASGWPLVVNKQ</sequence>
<gene>
    <name evidence="2" type="ORF">ECPE_LOCUS13790</name>
</gene>
<reference evidence="4" key="1">
    <citation type="submission" date="2016-06" db="UniProtKB">
        <authorList>
            <consortium name="WormBaseParasite"/>
        </authorList>
    </citation>
    <scope>IDENTIFICATION</scope>
</reference>
<feature type="compositionally biased region" description="Polar residues" evidence="1">
    <location>
        <begin position="111"/>
        <end position="131"/>
    </location>
</feature>
<keyword evidence="3" id="KW-1185">Reference proteome</keyword>
<evidence type="ECO:0000256" key="1">
    <source>
        <dbReference type="SAM" id="MobiDB-lite"/>
    </source>
</evidence>
<evidence type="ECO:0000313" key="4">
    <source>
        <dbReference type="WBParaSite" id="ECPE_0001383001-mRNA-1"/>
    </source>
</evidence>
<feature type="compositionally biased region" description="Basic and acidic residues" evidence="1">
    <location>
        <begin position="90"/>
        <end position="101"/>
    </location>
</feature>
<dbReference type="EMBL" id="UZAN01055963">
    <property type="protein sequence ID" value="VDP91062.1"/>
    <property type="molecule type" value="Genomic_DNA"/>
</dbReference>
<feature type="region of interest" description="Disordered" evidence="1">
    <location>
        <begin position="26"/>
        <end position="169"/>
    </location>
</feature>
<feature type="region of interest" description="Disordered" evidence="1">
    <location>
        <begin position="260"/>
        <end position="303"/>
    </location>
</feature>
<feature type="region of interest" description="Disordered" evidence="1">
    <location>
        <begin position="206"/>
        <end position="237"/>
    </location>
</feature>
<feature type="compositionally biased region" description="Polar residues" evidence="1">
    <location>
        <begin position="293"/>
        <end position="303"/>
    </location>
</feature>
<proteinExistence type="predicted"/>
<name>A0A183B3K5_9TREM</name>
<feature type="compositionally biased region" description="Polar residues" evidence="1">
    <location>
        <begin position="53"/>
        <end position="69"/>
    </location>
</feature>
<feature type="compositionally biased region" description="Polar residues" evidence="1">
    <location>
        <begin position="149"/>
        <end position="167"/>
    </location>
</feature>
<dbReference type="WBParaSite" id="ECPE_0001383001-mRNA-1">
    <property type="protein sequence ID" value="ECPE_0001383001-mRNA-1"/>
    <property type="gene ID" value="ECPE_0001383001"/>
</dbReference>